<keyword evidence="3" id="KW-1185">Reference proteome</keyword>
<dbReference type="InterPro" id="IPR007419">
    <property type="entry name" value="BFD-like_2Fe2S-bd_dom"/>
</dbReference>
<gene>
    <name evidence="2" type="ORF">M5I08_02050</name>
</gene>
<dbReference type="EMBL" id="CP097320">
    <property type="protein sequence ID" value="UQX11339.1"/>
    <property type="molecule type" value="Genomic_DNA"/>
</dbReference>
<reference evidence="2" key="1">
    <citation type="submission" date="2022-05" db="EMBL/GenBank/DDBJ databases">
        <title>A methanotrophic Mycobacterium dominates a cave microbial ecosystem.</title>
        <authorList>
            <person name="Van Spanning R.J.M."/>
            <person name="Guan Q."/>
            <person name="Melkonian C."/>
            <person name="Gallant J."/>
            <person name="Polerecky L."/>
            <person name="Flot J.-F."/>
            <person name="Brandt B.W."/>
            <person name="Braster M."/>
            <person name="Iturbe Espinoza P."/>
            <person name="Aerts J."/>
            <person name="Meima-Franke M."/>
            <person name="Piersma S.R."/>
            <person name="Bunduc C."/>
            <person name="Ummels R."/>
            <person name="Pain A."/>
            <person name="Fleming E.J."/>
            <person name="van der Wel N."/>
            <person name="Gherman V.D."/>
            <person name="Sarbu S.M."/>
            <person name="Bodelier P.L.E."/>
            <person name="Bitter W."/>
        </authorList>
    </citation>
    <scope>NUCLEOTIDE SEQUENCE</scope>
    <source>
        <strain evidence="2">Sulfur Cave</strain>
    </source>
</reference>
<feature type="domain" description="BFD-like [2Fe-2S]-binding" evidence="1">
    <location>
        <begin position="4"/>
        <end position="49"/>
    </location>
</feature>
<sequence length="76" mass="7630">MFACLCDGITGQAADAVADGASTTNQIATSCGAGADCGRCRHALRSLIAACCHLEKSAGPVRSTDSAHRGAARPPR</sequence>
<organism evidence="2 3">
    <name type="scientific">Candidatus Mycobacterium methanotrophicum</name>
    <dbReference type="NCBI Taxonomy" id="2943498"/>
    <lineage>
        <taxon>Bacteria</taxon>
        <taxon>Bacillati</taxon>
        <taxon>Actinomycetota</taxon>
        <taxon>Actinomycetes</taxon>
        <taxon>Mycobacteriales</taxon>
        <taxon>Mycobacteriaceae</taxon>
        <taxon>Mycobacterium</taxon>
    </lineage>
</organism>
<evidence type="ECO:0000313" key="2">
    <source>
        <dbReference type="EMBL" id="UQX11339.1"/>
    </source>
</evidence>
<proteinExistence type="predicted"/>
<dbReference type="Pfam" id="PF04324">
    <property type="entry name" value="Fer2_BFD"/>
    <property type="match status" value="1"/>
</dbReference>
<dbReference type="RefSeq" id="WP_219067583.1">
    <property type="nucleotide sequence ID" value="NZ_CAJUXY010000022.1"/>
</dbReference>
<protein>
    <submittedName>
        <fullName evidence="2">(2Fe-2S)-binding protein</fullName>
    </submittedName>
</protein>
<evidence type="ECO:0000259" key="1">
    <source>
        <dbReference type="Pfam" id="PF04324"/>
    </source>
</evidence>
<evidence type="ECO:0000313" key="3">
    <source>
        <dbReference type="Proteomes" id="UP001056610"/>
    </source>
</evidence>
<dbReference type="Proteomes" id="UP001056610">
    <property type="component" value="Chromosome"/>
</dbReference>
<accession>A0ABY4QKG4</accession>
<name>A0ABY4QKG4_9MYCO</name>